<dbReference type="KEGG" id="nve:5512889"/>
<feature type="transmembrane region" description="Helical" evidence="7">
    <location>
        <begin position="59"/>
        <end position="83"/>
    </location>
</feature>
<dbReference type="Proteomes" id="UP000001593">
    <property type="component" value="Unassembled WGS sequence"/>
</dbReference>
<feature type="transmembrane region" description="Helical" evidence="7">
    <location>
        <begin position="135"/>
        <end position="158"/>
    </location>
</feature>
<feature type="transmembrane region" description="Helical" evidence="7">
    <location>
        <begin position="95"/>
        <end position="115"/>
    </location>
</feature>
<evidence type="ECO:0000256" key="4">
    <source>
        <dbReference type="ARBA" id="ARBA00022989"/>
    </source>
</evidence>
<keyword evidence="3 6" id="KW-0812">Transmembrane</keyword>
<sequence>MITYCGFTKELYSRRFWTEILAEFIITSLFVSIVCGTALQNWSTPPTLTHMALNSGLAAGTFAMCMWDVSSGLFNPALTIGFLITGKKTLLQTIFYIMAQLTGSICGAAAIYGMASQHSVEASNLAVNARSPDVSIGQAVGMEIWATFILVLIVFAAGDSDRQHMRGYGPPLSIGIVVFINLSLTIPISGGSMNPARSFGPAVVMNSWKDHWMYWIGPIAGSCLASLCYHHVFAQRAINARISSAEEMASKSHQNEGFNCLEVVCNKSQISENGQETNVCRL</sequence>
<reference evidence="8 9" key="1">
    <citation type="journal article" date="2007" name="Science">
        <title>Sea anemone genome reveals ancestral eumetazoan gene repertoire and genomic organization.</title>
        <authorList>
            <person name="Putnam N.H."/>
            <person name="Srivastava M."/>
            <person name="Hellsten U."/>
            <person name="Dirks B."/>
            <person name="Chapman J."/>
            <person name="Salamov A."/>
            <person name="Terry A."/>
            <person name="Shapiro H."/>
            <person name="Lindquist E."/>
            <person name="Kapitonov V.V."/>
            <person name="Jurka J."/>
            <person name="Genikhovich G."/>
            <person name="Grigoriev I.V."/>
            <person name="Lucas S.M."/>
            <person name="Steele R.E."/>
            <person name="Finnerty J.R."/>
            <person name="Technau U."/>
            <person name="Martindale M.Q."/>
            <person name="Rokhsar D.S."/>
        </authorList>
    </citation>
    <scope>NUCLEOTIDE SEQUENCE [LARGE SCALE GENOMIC DNA]</scope>
    <source>
        <strain evidence="9">CH2 X CH6</strain>
    </source>
</reference>
<keyword evidence="6" id="KW-0813">Transport</keyword>
<dbReference type="FunFam" id="1.20.1080.10:FF:000069">
    <property type="entry name" value="Aquaporin-B"/>
    <property type="match status" value="1"/>
</dbReference>
<dbReference type="GO" id="GO:0015250">
    <property type="term" value="F:water channel activity"/>
    <property type="evidence" value="ECO:0000318"/>
    <property type="project" value="GO_Central"/>
</dbReference>
<dbReference type="EMBL" id="DS469581">
    <property type="protein sequence ID" value="EDO41164.1"/>
    <property type="molecule type" value="Genomic_DNA"/>
</dbReference>
<evidence type="ECO:0000256" key="3">
    <source>
        <dbReference type="ARBA" id="ARBA00022692"/>
    </source>
</evidence>
<dbReference type="OrthoDB" id="5975495at2759"/>
<organism evidence="8 9">
    <name type="scientific">Nematostella vectensis</name>
    <name type="common">Starlet sea anemone</name>
    <dbReference type="NCBI Taxonomy" id="45351"/>
    <lineage>
        <taxon>Eukaryota</taxon>
        <taxon>Metazoa</taxon>
        <taxon>Cnidaria</taxon>
        <taxon>Anthozoa</taxon>
        <taxon>Hexacorallia</taxon>
        <taxon>Actiniaria</taxon>
        <taxon>Edwardsiidae</taxon>
        <taxon>Nematostella</taxon>
    </lineage>
</organism>
<dbReference type="InterPro" id="IPR034294">
    <property type="entry name" value="Aquaporin_transptr"/>
</dbReference>
<evidence type="ECO:0000313" key="9">
    <source>
        <dbReference type="Proteomes" id="UP000001593"/>
    </source>
</evidence>
<dbReference type="Gene3D" id="1.20.1080.10">
    <property type="entry name" value="Glycerol uptake facilitator protein"/>
    <property type="match status" value="1"/>
</dbReference>
<dbReference type="HOGENOM" id="CLU_020019_3_0_1"/>
<evidence type="ECO:0000256" key="1">
    <source>
        <dbReference type="ARBA" id="ARBA00004141"/>
    </source>
</evidence>
<dbReference type="InParanoid" id="A7S515"/>
<evidence type="ECO:0008006" key="10">
    <source>
        <dbReference type="Google" id="ProtNLM"/>
    </source>
</evidence>
<evidence type="ECO:0000256" key="6">
    <source>
        <dbReference type="RuleBase" id="RU000477"/>
    </source>
</evidence>
<evidence type="ECO:0000313" key="8">
    <source>
        <dbReference type="EMBL" id="EDO41164.1"/>
    </source>
</evidence>
<dbReference type="InterPro" id="IPR000425">
    <property type="entry name" value="MIP"/>
</dbReference>
<proteinExistence type="inferred from homology"/>
<dbReference type="PRINTS" id="PR00783">
    <property type="entry name" value="MINTRINSICP"/>
</dbReference>
<protein>
    <recommendedName>
        <fullName evidence="10">Aquaporin</fullName>
    </recommendedName>
</protein>
<dbReference type="eggNOG" id="KOG0223">
    <property type="taxonomic scope" value="Eukaryota"/>
</dbReference>
<feature type="transmembrane region" description="Helical" evidence="7">
    <location>
        <begin position="20"/>
        <end position="39"/>
    </location>
</feature>
<dbReference type="STRING" id="45351.A7S515"/>
<keyword evidence="5 7" id="KW-0472">Membrane</keyword>
<name>A7S515_NEMVE</name>
<accession>A7S515</accession>
<dbReference type="PANTHER" id="PTHR19139">
    <property type="entry name" value="AQUAPORIN TRANSPORTER"/>
    <property type="match status" value="1"/>
</dbReference>
<dbReference type="InterPro" id="IPR023271">
    <property type="entry name" value="Aquaporin-like"/>
</dbReference>
<evidence type="ECO:0000256" key="7">
    <source>
        <dbReference type="SAM" id="Phobius"/>
    </source>
</evidence>
<dbReference type="CDD" id="cd00333">
    <property type="entry name" value="MIP"/>
    <property type="match status" value="1"/>
</dbReference>
<feature type="transmembrane region" description="Helical" evidence="7">
    <location>
        <begin position="212"/>
        <end position="233"/>
    </location>
</feature>
<dbReference type="AlphaFoldDB" id="A7S515"/>
<gene>
    <name evidence="8" type="ORF">NEMVEDRAFT_v1g206913</name>
</gene>
<comment type="subcellular location">
    <subcellularLocation>
        <location evidence="1">Membrane</location>
        <topology evidence="1">Multi-pass membrane protein</topology>
    </subcellularLocation>
</comment>
<dbReference type="GO" id="GO:0006833">
    <property type="term" value="P:water transport"/>
    <property type="evidence" value="ECO:0000318"/>
    <property type="project" value="GO_Central"/>
</dbReference>
<evidence type="ECO:0000256" key="2">
    <source>
        <dbReference type="ARBA" id="ARBA00006175"/>
    </source>
</evidence>
<dbReference type="GO" id="GO:0005886">
    <property type="term" value="C:plasma membrane"/>
    <property type="evidence" value="ECO:0000318"/>
    <property type="project" value="GO_Central"/>
</dbReference>
<feature type="transmembrane region" description="Helical" evidence="7">
    <location>
        <begin position="170"/>
        <end position="192"/>
    </location>
</feature>
<keyword evidence="9" id="KW-1185">Reference proteome</keyword>
<dbReference type="SMR" id="A7S515"/>
<evidence type="ECO:0000256" key="5">
    <source>
        <dbReference type="ARBA" id="ARBA00023136"/>
    </source>
</evidence>
<dbReference type="PhylomeDB" id="A7S515"/>
<dbReference type="OMA" id="WIRTKAW"/>
<keyword evidence="4 7" id="KW-1133">Transmembrane helix</keyword>
<dbReference type="Pfam" id="PF00230">
    <property type="entry name" value="MIP"/>
    <property type="match status" value="1"/>
</dbReference>
<dbReference type="PANTHER" id="PTHR19139:SF199">
    <property type="entry name" value="MIP17260P"/>
    <property type="match status" value="1"/>
</dbReference>
<comment type="similarity">
    <text evidence="2 6">Belongs to the MIP/aquaporin (TC 1.A.8) family.</text>
</comment>
<dbReference type="SUPFAM" id="SSF81338">
    <property type="entry name" value="Aquaporin-like"/>
    <property type="match status" value="1"/>
</dbReference>